<dbReference type="STRING" id="51031.W2T525"/>
<sequence>MQISAFWSSIVDISRLVMVSKTTEAATRVHLEKVVAASGLSPEQITIFCQSEIPAFDNEGNLLLSSRHSIVTAPRFLYSWKKILEGGKIKKKKFQATILKQPGELVGSVCLDKGVPRVTEYSELGPELAERKADDGRLLFCAGSIANHLYSLEFLESFCNNSFHLPYHRASKKIPHVASDGSFVKPTVPNGIKLEQFVFDVFERSKNFYIWEVEREDEFSPLKNADSAGKDCLSTCKRDLAVLNK</sequence>
<evidence type="ECO:0000256" key="1">
    <source>
        <dbReference type="ARBA" id="ARBA00010401"/>
    </source>
</evidence>
<dbReference type="GO" id="GO:0016779">
    <property type="term" value="F:nucleotidyltransferase activity"/>
    <property type="evidence" value="ECO:0007669"/>
    <property type="project" value="UniProtKB-KW"/>
</dbReference>
<dbReference type="PANTHER" id="PTHR11952">
    <property type="entry name" value="UDP- GLUCOSE PYROPHOSPHORYLASE"/>
    <property type="match status" value="1"/>
</dbReference>
<dbReference type="Proteomes" id="UP000053676">
    <property type="component" value="Unassembled WGS sequence"/>
</dbReference>
<dbReference type="OMA" id="KRERFIF"/>
<evidence type="ECO:0000313" key="2">
    <source>
        <dbReference type="EMBL" id="ETN77135.1"/>
    </source>
</evidence>
<proteinExistence type="inferred from homology"/>
<gene>
    <name evidence="2" type="ORF">NECAME_11248</name>
</gene>
<dbReference type="EMBL" id="KI660190">
    <property type="protein sequence ID" value="ETN77135.1"/>
    <property type="molecule type" value="Genomic_DNA"/>
</dbReference>
<dbReference type="InterPro" id="IPR039741">
    <property type="entry name" value="UDP-sugar_pyrophosphorylase"/>
</dbReference>
<evidence type="ECO:0000313" key="3">
    <source>
        <dbReference type="Proteomes" id="UP000053676"/>
    </source>
</evidence>
<dbReference type="PANTHER" id="PTHR11952:SF2">
    <property type="entry name" value="LD24639P"/>
    <property type="match status" value="1"/>
</dbReference>
<protein>
    <submittedName>
        <fullName evidence="2">UTP--glucose-1-phosphate uridylyltransferase</fullName>
    </submittedName>
</protein>
<dbReference type="Gene3D" id="3.90.550.10">
    <property type="entry name" value="Spore Coat Polysaccharide Biosynthesis Protein SpsA, Chain A"/>
    <property type="match status" value="2"/>
</dbReference>
<dbReference type="SUPFAM" id="SSF53448">
    <property type="entry name" value="Nucleotide-diphospho-sugar transferases"/>
    <property type="match status" value="1"/>
</dbReference>
<keyword evidence="2" id="KW-0548">Nucleotidyltransferase</keyword>
<accession>W2T525</accession>
<dbReference type="InterPro" id="IPR029044">
    <property type="entry name" value="Nucleotide-diphossugar_trans"/>
</dbReference>
<dbReference type="OrthoDB" id="532420at2759"/>
<keyword evidence="2" id="KW-0808">Transferase</keyword>
<comment type="similarity">
    <text evidence="1">Belongs to the UDPGP type 1 family.</text>
</comment>
<keyword evidence="3" id="KW-1185">Reference proteome</keyword>
<organism evidence="2 3">
    <name type="scientific">Necator americanus</name>
    <name type="common">Human hookworm</name>
    <dbReference type="NCBI Taxonomy" id="51031"/>
    <lineage>
        <taxon>Eukaryota</taxon>
        <taxon>Metazoa</taxon>
        <taxon>Ecdysozoa</taxon>
        <taxon>Nematoda</taxon>
        <taxon>Chromadorea</taxon>
        <taxon>Rhabditida</taxon>
        <taxon>Rhabditina</taxon>
        <taxon>Rhabditomorpha</taxon>
        <taxon>Strongyloidea</taxon>
        <taxon>Ancylostomatidae</taxon>
        <taxon>Bunostominae</taxon>
        <taxon>Necator</taxon>
    </lineage>
</organism>
<reference evidence="3" key="1">
    <citation type="journal article" date="2014" name="Nat. Genet.">
        <title>Genome of the human hookworm Necator americanus.</title>
        <authorList>
            <person name="Tang Y.T."/>
            <person name="Gao X."/>
            <person name="Rosa B.A."/>
            <person name="Abubucker S."/>
            <person name="Hallsworth-Pepin K."/>
            <person name="Martin J."/>
            <person name="Tyagi R."/>
            <person name="Heizer E."/>
            <person name="Zhang X."/>
            <person name="Bhonagiri-Palsikar V."/>
            <person name="Minx P."/>
            <person name="Warren W.C."/>
            <person name="Wang Q."/>
            <person name="Zhan B."/>
            <person name="Hotez P.J."/>
            <person name="Sternberg P.W."/>
            <person name="Dougall A."/>
            <person name="Gaze S.T."/>
            <person name="Mulvenna J."/>
            <person name="Sotillo J."/>
            <person name="Ranganathan S."/>
            <person name="Rabelo E.M."/>
            <person name="Wilson R.K."/>
            <person name="Felgner P.L."/>
            <person name="Bethony J."/>
            <person name="Hawdon J.M."/>
            <person name="Gasser R.B."/>
            <person name="Loukas A."/>
            <person name="Mitreva M."/>
        </authorList>
    </citation>
    <scope>NUCLEOTIDE SEQUENCE [LARGE SCALE GENOMIC DNA]</scope>
</reference>
<dbReference type="KEGG" id="nai:NECAME_11248"/>
<dbReference type="AlphaFoldDB" id="W2T525"/>
<name>W2T525_NECAM</name>